<dbReference type="Proteomes" id="UP000321386">
    <property type="component" value="Unassembled WGS sequence"/>
</dbReference>
<evidence type="ECO:0000313" key="4">
    <source>
        <dbReference type="Proteomes" id="UP000321386"/>
    </source>
</evidence>
<dbReference type="Pfam" id="PF01636">
    <property type="entry name" value="APH"/>
    <property type="match status" value="1"/>
</dbReference>
<dbReference type="InterPro" id="IPR011009">
    <property type="entry name" value="Kinase-like_dom_sf"/>
</dbReference>
<feature type="region of interest" description="Disordered" evidence="1">
    <location>
        <begin position="1"/>
        <end position="84"/>
    </location>
</feature>
<evidence type="ECO:0000259" key="2">
    <source>
        <dbReference type="Pfam" id="PF01636"/>
    </source>
</evidence>
<dbReference type="OrthoDB" id="3837844at2"/>
<dbReference type="Gene3D" id="3.90.1200.10">
    <property type="match status" value="1"/>
</dbReference>
<feature type="compositionally biased region" description="Basic and acidic residues" evidence="1">
    <location>
        <begin position="62"/>
        <end position="84"/>
    </location>
</feature>
<dbReference type="RefSeq" id="WP_146805525.1">
    <property type="nucleotide sequence ID" value="NZ_BJUA01000004.1"/>
</dbReference>
<dbReference type="InterPro" id="IPR002575">
    <property type="entry name" value="Aminoglycoside_PTrfase"/>
</dbReference>
<feature type="domain" description="Aminoglycoside phosphotransferase" evidence="2">
    <location>
        <begin position="223"/>
        <end position="410"/>
    </location>
</feature>
<evidence type="ECO:0000313" key="3">
    <source>
        <dbReference type="EMBL" id="GEK17241.1"/>
    </source>
</evidence>
<sequence>MTPQPARGAARPSPRDRRGRRAASAPADGPVVDDPWSDGPRLVEPRVSPGRAGPGSGGRFDGSVDGRGIDDDRADEPGHGRHDDVPDEAAALAVLTDTGIGELLAAALGTTGAELASWRVDAVHHRPGDGVTVGYVVQQRGGAQEYLLASSSRSCPRDVPGTLVARGPAGTVVVWRHPDDPVLPALRRACDPALVAPSLPGSGPVTALELVGYRPLRRAVVRAERDGVPWFVKVLRPADGNAADVVARHRLLGGAGVPVPRVAHAADDGLVVLEALHGTPLLDALVAGTALALADVLAVVAQFPAAVLDLPMRRPWSSRARAYAGALEVRPALAGRAHAVAAGVRSGLRSTDPGPVVPTHGDLHEAQLLVDGTGRVSGLLDVDTAGPGHLVDDVACLLAHLHAVRPLTPELVAVAQCWTAEAAGIVDQGALRVRVAGVLLSLAAGALPPDPAAPADDSERMLAAAEAFLA</sequence>
<keyword evidence="4" id="KW-1185">Reference proteome</keyword>
<reference evidence="3 4" key="1">
    <citation type="submission" date="2019-07" db="EMBL/GenBank/DDBJ databases">
        <title>Whole genome shotgun sequence of Cellulomonas persica NBRC 101101.</title>
        <authorList>
            <person name="Hosoyama A."/>
            <person name="Uohara A."/>
            <person name="Ohji S."/>
            <person name="Ichikawa N."/>
        </authorList>
    </citation>
    <scope>NUCLEOTIDE SEQUENCE [LARGE SCALE GENOMIC DNA]</scope>
    <source>
        <strain evidence="3 4">NBRC 101101</strain>
    </source>
</reference>
<proteinExistence type="predicted"/>
<dbReference type="EMBL" id="BJUA01000004">
    <property type="protein sequence ID" value="GEK17241.1"/>
    <property type="molecule type" value="Genomic_DNA"/>
</dbReference>
<dbReference type="SUPFAM" id="SSF56112">
    <property type="entry name" value="Protein kinase-like (PK-like)"/>
    <property type="match status" value="1"/>
</dbReference>
<protein>
    <recommendedName>
        <fullName evidence="2">Aminoglycoside phosphotransferase domain-containing protein</fullName>
    </recommendedName>
</protein>
<name>A0A510UUV4_9CELL</name>
<accession>A0A510UUV4</accession>
<gene>
    <name evidence="3" type="ORF">CPE01_09740</name>
</gene>
<organism evidence="3 4">
    <name type="scientific">Cellulomonas persica</name>
    <dbReference type="NCBI Taxonomy" id="76861"/>
    <lineage>
        <taxon>Bacteria</taxon>
        <taxon>Bacillati</taxon>
        <taxon>Actinomycetota</taxon>
        <taxon>Actinomycetes</taxon>
        <taxon>Micrococcales</taxon>
        <taxon>Cellulomonadaceae</taxon>
        <taxon>Cellulomonas</taxon>
    </lineage>
</organism>
<feature type="compositionally biased region" description="Low complexity" evidence="1">
    <location>
        <begin position="1"/>
        <end position="12"/>
    </location>
</feature>
<dbReference type="AlphaFoldDB" id="A0A510UUV4"/>
<comment type="caution">
    <text evidence="3">The sequence shown here is derived from an EMBL/GenBank/DDBJ whole genome shotgun (WGS) entry which is preliminary data.</text>
</comment>
<evidence type="ECO:0000256" key="1">
    <source>
        <dbReference type="SAM" id="MobiDB-lite"/>
    </source>
</evidence>